<dbReference type="GeneID" id="107825072"/>
<dbReference type="PaxDb" id="4097-A0A1S4D292"/>
<keyword evidence="2" id="KW-1185">Reference proteome</keyword>
<organism evidence="2 3">
    <name type="scientific">Nicotiana tabacum</name>
    <name type="common">Common tobacco</name>
    <dbReference type="NCBI Taxonomy" id="4097"/>
    <lineage>
        <taxon>Eukaryota</taxon>
        <taxon>Viridiplantae</taxon>
        <taxon>Streptophyta</taxon>
        <taxon>Embryophyta</taxon>
        <taxon>Tracheophyta</taxon>
        <taxon>Spermatophyta</taxon>
        <taxon>Magnoliopsida</taxon>
        <taxon>eudicotyledons</taxon>
        <taxon>Gunneridae</taxon>
        <taxon>Pentapetalae</taxon>
        <taxon>asterids</taxon>
        <taxon>lamiids</taxon>
        <taxon>Solanales</taxon>
        <taxon>Solanaceae</taxon>
        <taxon>Nicotianoideae</taxon>
        <taxon>Nicotianeae</taxon>
        <taxon>Nicotiana</taxon>
    </lineage>
</organism>
<name>A0A1S4D292_TOBAC</name>
<accession>A0A1S4D292</accession>
<protein>
    <submittedName>
        <fullName evidence="3">Uncharacterized protein LOC107825072</fullName>
    </submittedName>
</protein>
<evidence type="ECO:0000256" key="1">
    <source>
        <dbReference type="SAM" id="MobiDB-lite"/>
    </source>
</evidence>
<dbReference type="KEGG" id="nta:107825072"/>
<dbReference type="RefSeq" id="XP_016507394.1">
    <property type="nucleotide sequence ID" value="XM_016651908.1"/>
</dbReference>
<reference evidence="2" key="1">
    <citation type="journal article" date="2014" name="Nat. Commun.">
        <title>The tobacco genome sequence and its comparison with those of tomato and potato.</title>
        <authorList>
            <person name="Sierro N."/>
            <person name="Battey J.N."/>
            <person name="Ouadi S."/>
            <person name="Bakaher N."/>
            <person name="Bovet L."/>
            <person name="Willig A."/>
            <person name="Goepfert S."/>
            <person name="Peitsch M.C."/>
            <person name="Ivanov N.V."/>
        </authorList>
    </citation>
    <scope>NUCLEOTIDE SEQUENCE [LARGE SCALE GENOMIC DNA]</scope>
</reference>
<feature type="compositionally biased region" description="Polar residues" evidence="1">
    <location>
        <begin position="92"/>
        <end position="106"/>
    </location>
</feature>
<dbReference type="RefSeq" id="XP_016507394.1">
    <property type="nucleotide sequence ID" value="XM_016651908.2"/>
</dbReference>
<proteinExistence type="predicted"/>
<dbReference type="OrthoDB" id="10574253at2759"/>
<reference evidence="3" key="2">
    <citation type="submission" date="2025-08" db="UniProtKB">
        <authorList>
            <consortium name="RefSeq"/>
        </authorList>
    </citation>
    <scope>IDENTIFICATION</scope>
    <source>
        <tissue evidence="3">Leaf</tissue>
    </source>
</reference>
<evidence type="ECO:0000313" key="2">
    <source>
        <dbReference type="Proteomes" id="UP000790787"/>
    </source>
</evidence>
<gene>
    <name evidence="3" type="primary">LOC107825072</name>
</gene>
<feature type="region of interest" description="Disordered" evidence="1">
    <location>
        <begin position="50"/>
        <end position="118"/>
    </location>
</feature>
<sequence>MRCSSLLGRVRRARAPSLAFRQLAASARPIAVPTARPSSRVASVESAALVTPARATSHDEIPTNIVRPTGESPSTGKEEGPLKRRRVEFETASPNSNSSGRLSPTGSGEGAIAAPPIGTKQTVGMVGVRDQQSETPAAVLAQSEIPAVVGDQQHVAVENQTSGVAVVISDMPSSSAASRASSSAAERGKGVVVDDYESESDLDPDDVRMFEEGLTHSVVNAGGLARILRIPFGVNLLAEGEDLVPQFSLLCSEAENESLRSVPDAELIDEVAVMVLRTYMVEVENIHRANIRARIFLKMLEK</sequence>
<evidence type="ECO:0000313" key="3">
    <source>
        <dbReference type="RefSeq" id="XP_016507394.1"/>
    </source>
</evidence>
<dbReference type="Proteomes" id="UP000790787">
    <property type="component" value="Chromosome 5"/>
</dbReference>
<dbReference type="AlphaFoldDB" id="A0A1S4D292"/>
<feature type="region of interest" description="Disordered" evidence="1">
    <location>
        <begin position="177"/>
        <end position="200"/>
    </location>
</feature>